<feature type="region of interest" description="Disordered" evidence="2">
    <location>
        <begin position="244"/>
        <end position="263"/>
    </location>
</feature>
<dbReference type="Proteomes" id="UP000541444">
    <property type="component" value="Unassembled WGS sequence"/>
</dbReference>
<protein>
    <submittedName>
        <fullName evidence="3">Uncharacterized protein</fullName>
    </submittedName>
</protein>
<feature type="coiled-coil region" evidence="1">
    <location>
        <begin position="143"/>
        <end position="191"/>
    </location>
</feature>
<reference evidence="3 4" key="1">
    <citation type="journal article" date="2020" name="IScience">
        <title>Genome Sequencing of the Endangered Kingdonia uniflora (Circaeasteraceae, Ranunculales) Reveals Potential Mechanisms of Evolutionary Specialization.</title>
        <authorList>
            <person name="Sun Y."/>
            <person name="Deng T."/>
            <person name="Zhang A."/>
            <person name="Moore M.J."/>
            <person name="Landis J.B."/>
            <person name="Lin N."/>
            <person name="Zhang H."/>
            <person name="Zhang X."/>
            <person name="Huang J."/>
            <person name="Zhang X."/>
            <person name="Sun H."/>
            <person name="Wang H."/>
        </authorList>
    </citation>
    <scope>NUCLEOTIDE SEQUENCE [LARGE SCALE GENOMIC DNA]</scope>
    <source>
        <strain evidence="3">TB1705</strain>
        <tissue evidence="3">Leaf</tissue>
    </source>
</reference>
<keyword evidence="4" id="KW-1185">Reference proteome</keyword>
<organism evidence="3 4">
    <name type="scientific">Kingdonia uniflora</name>
    <dbReference type="NCBI Taxonomy" id="39325"/>
    <lineage>
        <taxon>Eukaryota</taxon>
        <taxon>Viridiplantae</taxon>
        <taxon>Streptophyta</taxon>
        <taxon>Embryophyta</taxon>
        <taxon>Tracheophyta</taxon>
        <taxon>Spermatophyta</taxon>
        <taxon>Magnoliopsida</taxon>
        <taxon>Ranunculales</taxon>
        <taxon>Circaeasteraceae</taxon>
        <taxon>Kingdonia</taxon>
    </lineage>
</organism>
<evidence type="ECO:0000313" key="4">
    <source>
        <dbReference type="Proteomes" id="UP000541444"/>
    </source>
</evidence>
<dbReference type="OrthoDB" id="2019763at2759"/>
<gene>
    <name evidence="3" type="ORF">GIB67_021446</name>
</gene>
<dbReference type="EMBL" id="JACGCM010000659">
    <property type="protein sequence ID" value="KAF6169443.1"/>
    <property type="molecule type" value="Genomic_DNA"/>
</dbReference>
<keyword evidence="1" id="KW-0175">Coiled coil</keyword>
<evidence type="ECO:0000256" key="2">
    <source>
        <dbReference type="SAM" id="MobiDB-lite"/>
    </source>
</evidence>
<dbReference type="AlphaFoldDB" id="A0A7J7NQS9"/>
<evidence type="ECO:0000313" key="3">
    <source>
        <dbReference type="EMBL" id="KAF6169443.1"/>
    </source>
</evidence>
<sequence>MTGVRTSKKRGADGEGHLVLRRAVEMALEDVHMGTTLSKSVLKFPMKKTVKGGSASGTTIAHLLNGICLGIEEGKAELKSWKVKLEKKVARLESDLALEGERLVAVKAVHKVLIREAEVPADGGVVTGLDSVFLITDLENWGEENEKGQITRKTNELEQTQADQVSSKIVLEQLKSEISRKDNELKKAQADLIHFESVANQLSEALSTKDMDFLMVQKLCDELNDRVAQLKTNLAMANSLVKKAEDGEQSKKRKDDVGRGNERLRETQDKLDIALRREQELEGVIRGKDQLLREKDELLKKAHVGGSKGNDRELEEFRA</sequence>
<name>A0A7J7NQS9_9MAGN</name>
<comment type="caution">
    <text evidence="3">The sequence shown here is derived from an EMBL/GenBank/DDBJ whole genome shotgun (WGS) entry which is preliminary data.</text>
</comment>
<proteinExistence type="predicted"/>
<accession>A0A7J7NQS9</accession>
<evidence type="ECO:0000256" key="1">
    <source>
        <dbReference type="SAM" id="Coils"/>
    </source>
</evidence>